<dbReference type="AlphaFoldDB" id="A0AAQ0ISE3"/>
<proteinExistence type="predicted"/>
<name>A0AAQ0ISE3_9PSED</name>
<accession>A0AAQ0ISE3</accession>
<reference evidence="1 2" key="2">
    <citation type="journal article" date="2016" name="Front. Microbiol.">
        <title>When Genome-Based Approach Meets the 'Old but Good': Revealing Genes Involved in the Antibacterial Activity of Pseudomonas sp. P482 against Soft Rot Pathogens.</title>
        <authorList>
            <person name="Krzyzanowska D.M."/>
            <person name="Ossowicki A."/>
            <person name="Rajewska M."/>
            <person name="Maciag T."/>
            <person name="Jablonska M."/>
            <person name="Obuchowski M."/>
            <person name="Heeb S."/>
            <person name="Jafra S."/>
        </authorList>
    </citation>
    <scope>NUCLEOTIDE SEQUENCE [LARGE SCALE GENOMIC DNA]</scope>
    <source>
        <strain evidence="1 2">P482</strain>
    </source>
</reference>
<evidence type="ECO:0000313" key="2">
    <source>
        <dbReference type="Proteomes" id="UP000027121"/>
    </source>
</evidence>
<evidence type="ECO:0000313" key="1">
    <source>
        <dbReference type="EMBL" id="QWE81368.1"/>
    </source>
</evidence>
<protein>
    <submittedName>
        <fullName evidence="1">Uncharacterized protein</fullName>
    </submittedName>
</protein>
<gene>
    <name evidence="1" type="ORF">BV82_25690</name>
</gene>
<organism evidence="1 2">
    <name type="scientific">Pseudomonas donghuensis</name>
    <dbReference type="NCBI Taxonomy" id="1163398"/>
    <lineage>
        <taxon>Bacteria</taxon>
        <taxon>Pseudomonadati</taxon>
        <taxon>Pseudomonadota</taxon>
        <taxon>Gammaproteobacteria</taxon>
        <taxon>Pseudomonadales</taxon>
        <taxon>Pseudomonadaceae</taxon>
        <taxon>Pseudomonas</taxon>
    </lineage>
</organism>
<dbReference type="Proteomes" id="UP000027121">
    <property type="component" value="Chromosome"/>
</dbReference>
<dbReference type="EMBL" id="CP071706">
    <property type="protein sequence ID" value="QWE81368.1"/>
    <property type="molecule type" value="Genomic_DNA"/>
</dbReference>
<dbReference type="KEGG" id="pdw:BV82_25690"/>
<reference evidence="1 2" key="1">
    <citation type="journal article" date="2014" name="Genome Announc.">
        <title>Genome Sequence of Pseudomonas sp. Strain P482, a Tomato Rhizosphere Isolate with Broad-Spectrum Antimicrobial Activity.</title>
        <authorList>
            <person name="Krzyzanowska D.M."/>
            <person name="Ossowicki A."/>
            <person name="Jafra S."/>
        </authorList>
    </citation>
    <scope>NUCLEOTIDE SEQUENCE [LARGE SCALE GENOMIC DNA]</scope>
    <source>
        <strain evidence="1 2">P482</strain>
    </source>
</reference>
<sequence length="16" mass="1696">MACGNGSHRDPHPCLT</sequence>
<keyword evidence="2" id="KW-1185">Reference proteome</keyword>